<evidence type="ECO:0000313" key="11">
    <source>
        <dbReference type="Proteomes" id="UP000467124"/>
    </source>
</evidence>
<evidence type="ECO:0000256" key="6">
    <source>
        <dbReference type="ARBA" id="ARBA00022989"/>
    </source>
</evidence>
<dbReference type="Pfam" id="PF01032">
    <property type="entry name" value="FecCD"/>
    <property type="match status" value="1"/>
</dbReference>
<evidence type="ECO:0000313" key="9">
    <source>
        <dbReference type="EMBL" id="MFB8770352.1"/>
    </source>
</evidence>
<accession>A0A7K2IX81</accession>
<dbReference type="Proteomes" id="UP001585053">
    <property type="component" value="Unassembled WGS sequence"/>
</dbReference>
<dbReference type="GO" id="GO:0022857">
    <property type="term" value="F:transmembrane transporter activity"/>
    <property type="evidence" value="ECO:0007669"/>
    <property type="project" value="InterPro"/>
</dbReference>
<dbReference type="GO" id="GO:0005886">
    <property type="term" value="C:plasma membrane"/>
    <property type="evidence" value="ECO:0007669"/>
    <property type="project" value="UniProtKB-SubCell"/>
</dbReference>
<keyword evidence="7 8" id="KW-0472">Membrane</keyword>
<evidence type="ECO:0000256" key="1">
    <source>
        <dbReference type="ARBA" id="ARBA00004651"/>
    </source>
</evidence>
<feature type="transmembrane region" description="Helical" evidence="8">
    <location>
        <begin position="12"/>
        <end position="35"/>
    </location>
</feature>
<evidence type="ECO:0000256" key="3">
    <source>
        <dbReference type="ARBA" id="ARBA00022448"/>
    </source>
</evidence>
<protein>
    <submittedName>
        <fullName evidence="9">Iron ABC transporter permease</fullName>
    </submittedName>
    <submittedName>
        <fullName evidence="10">Iron chelate uptake ABC transporter family permease subunit</fullName>
    </submittedName>
</protein>
<sequence length="339" mass="34138">MTPRSLAPRRTAPTGAVLLGALVLLIVAFLVSLAVGTRVLSPVETLQGIFGREGIAATVIWEMRFPRTLLGLLVGASLGMAGVLAQSVTRNPLADPGLLGISSGAAVAVVAGSAFLGLGAGAPRVLLALLGAALATAAVYLFAQRSPEGLTPVNMTLAGAATTAFLGAVISATVLLSASTMDQYRFWVVGALTMPGTGVLPPSVPFMLAGAVLALVVSGSLNAMALGDDTAAALGVRVMRTRLLAGAAVVLLSGTAVALAGPIAFVGLVIPHIARALVGGDVRRLLACAALLGPLLLLISDVVGRLVARPGELQVGVVTALVGAPFFIWLTRRTKERGL</sequence>
<proteinExistence type="inferred from homology"/>
<dbReference type="AlphaFoldDB" id="A0A7K2IX81"/>
<keyword evidence="6 8" id="KW-1133">Transmembrane helix</keyword>
<dbReference type="GO" id="GO:0033214">
    <property type="term" value="P:siderophore-iron import into cell"/>
    <property type="evidence" value="ECO:0007669"/>
    <property type="project" value="TreeGrafter"/>
</dbReference>
<evidence type="ECO:0000256" key="2">
    <source>
        <dbReference type="ARBA" id="ARBA00007935"/>
    </source>
</evidence>
<reference evidence="9 12" key="2">
    <citation type="submission" date="2024-01" db="EMBL/GenBank/DDBJ databases">
        <title>Genome mining of biosynthetic gene clusters to explore secondary metabolites of Streptomyces sp.</title>
        <authorList>
            <person name="Baig A."/>
            <person name="Ajitkumar Shintre N."/>
            <person name="Kumar H."/>
            <person name="Anbarasu A."/>
            <person name="Ramaiah S."/>
        </authorList>
    </citation>
    <scope>NUCLEOTIDE SEQUENCE [LARGE SCALE GENOMIC DNA]</scope>
    <source>
        <strain evidence="9 12">A01</strain>
    </source>
</reference>
<keyword evidence="12" id="KW-1185">Reference proteome</keyword>
<dbReference type="EMBL" id="WWHY01000001">
    <property type="protein sequence ID" value="MYR34572.1"/>
    <property type="molecule type" value="Genomic_DNA"/>
</dbReference>
<keyword evidence="3" id="KW-0813">Transport</keyword>
<evidence type="ECO:0000313" key="10">
    <source>
        <dbReference type="EMBL" id="MYR34572.1"/>
    </source>
</evidence>
<dbReference type="RefSeq" id="WP_014910920.1">
    <property type="nucleotide sequence ID" value="NZ_JAYMRS010000010.1"/>
</dbReference>
<feature type="transmembrane region" description="Helical" evidence="8">
    <location>
        <begin position="313"/>
        <end position="331"/>
    </location>
</feature>
<evidence type="ECO:0000313" key="12">
    <source>
        <dbReference type="Proteomes" id="UP001585053"/>
    </source>
</evidence>
<evidence type="ECO:0000256" key="5">
    <source>
        <dbReference type="ARBA" id="ARBA00022692"/>
    </source>
</evidence>
<dbReference type="InterPro" id="IPR000522">
    <property type="entry name" value="ABC_transptr_permease_BtuC"/>
</dbReference>
<reference evidence="10 11" key="1">
    <citation type="journal article" date="2019" name="Nat. Commun.">
        <title>The antimicrobial potential of Streptomyces from insect microbiomes.</title>
        <authorList>
            <person name="Chevrette M.G."/>
            <person name="Carlson C.M."/>
            <person name="Ortega H.E."/>
            <person name="Thomas C."/>
            <person name="Ananiev G.E."/>
            <person name="Barns K.J."/>
            <person name="Book A.J."/>
            <person name="Cagnazzo J."/>
            <person name="Carlos C."/>
            <person name="Flanigan W."/>
            <person name="Grubbs K.J."/>
            <person name="Horn H.A."/>
            <person name="Hoffmann F.M."/>
            <person name="Klassen J.L."/>
            <person name="Knack J.J."/>
            <person name="Lewin G.R."/>
            <person name="McDonald B.R."/>
            <person name="Muller L."/>
            <person name="Melo W.G.P."/>
            <person name="Pinto-Tomas A.A."/>
            <person name="Schmitz A."/>
            <person name="Wendt-Pienkowski E."/>
            <person name="Wildman S."/>
            <person name="Zhao M."/>
            <person name="Zhang F."/>
            <person name="Bugni T.S."/>
            <person name="Andes D.R."/>
            <person name="Pupo M.T."/>
            <person name="Currie C.R."/>
        </authorList>
    </citation>
    <scope>NUCLEOTIDE SEQUENCE [LARGE SCALE GENOMIC DNA]</scope>
    <source>
        <strain evidence="10 11">SID5840</strain>
    </source>
</reference>
<gene>
    <name evidence="10" type="ORF">GTW20_20565</name>
    <name evidence="9" type="ORF">VSQ78_21860</name>
</gene>
<dbReference type="EMBL" id="JAYMRS010000010">
    <property type="protein sequence ID" value="MFB8770352.1"/>
    <property type="molecule type" value="Genomic_DNA"/>
</dbReference>
<organism evidence="10 11">
    <name type="scientific">Nocardiopsis alba</name>
    <dbReference type="NCBI Taxonomy" id="53437"/>
    <lineage>
        <taxon>Bacteria</taxon>
        <taxon>Bacillati</taxon>
        <taxon>Actinomycetota</taxon>
        <taxon>Actinomycetes</taxon>
        <taxon>Streptosporangiales</taxon>
        <taxon>Nocardiopsidaceae</taxon>
        <taxon>Nocardiopsis</taxon>
    </lineage>
</organism>
<keyword evidence="4" id="KW-1003">Cell membrane</keyword>
<evidence type="ECO:0000256" key="4">
    <source>
        <dbReference type="ARBA" id="ARBA00022475"/>
    </source>
</evidence>
<dbReference type="InterPro" id="IPR037294">
    <property type="entry name" value="ABC_BtuC-like"/>
</dbReference>
<evidence type="ECO:0000256" key="7">
    <source>
        <dbReference type="ARBA" id="ARBA00023136"/>
    </source>
</evidence>
<feature type="transmembrane region" description="Helical" evidence="8">
    <location>
        <begin position="247"/>
        <end position="273"/>
    </location>
</feature>
<comment type="subcellular location">
    <subcellularLocation>
        <location evidence="1">Cell membrane</location>
        <topology evidence="1">Multi-pass membrane protein</topology>
    </subcellularLocation>
</comment>
<comment type="caution">
    <text evidence="10">The sequence shown here is derived from an EMBL/GenBank/DDBJ whole genome shotgun (WGS) entry which is preliminary data.</text>
</comment>
<feature type="transmembrane region" description="Helical" evidence="8">
    <location>
        <begin position="155"/>
        <end position="178"/>
    </location>
</feature>
<feature type="transmembrane region" description="Helical" evidence="8">
    <location>
        <begin position="97"/>
        <end position="119"/>
    </location>
</feature>
<evidence type="ECO:0000256" key="8">
    <source>
        <dbReference type="SAM" id="Phobius"/>
    </source>
</evidence>
<dbReference type="CDD" id="cd06550">
    <property type="entry name" value="TM_ABC_iron-siderophores_like"/>
    <property type="match status" value="1"/>
</dbReference>
<feature type="transmembrane region" description="Helical" evidence="8">
    <location>
        <begin position="184"/>
        <end position="200"/>
    </location>
</feature>
<dbReference type="PANTHER" id="PTHR30472">
    <property type="entry name" value="FERRIC ENTEROBACTIN TRANSPORT SYSTEM PERMEASE PROTEIN"/>
    <property type="match status" value="1"/>
</dbReference>
<dbReference type="OMA" id="IFMTTAD"/>
<name>A0A7K2IX81_9ACTN</name>
<keyword evidence="5 8" id="KW-0812">Transmembrane</keyword>
<feature type="transmembrane region" description="Helical" evidence="8">
    <location>
        <begin position="68"/>
        <end position="85"/>
    </location>
</feature>
<dbReference type="SUPFAM" id="SSF81345">
    <property type="entry name" value="ABC transporter involved in vitamin B12 uptake, BtuC"/>
    <property type="match status" value="1"/>
</dbReference>
<feature type="transmembrane region" description="Helical" evidence="8">
    <location>
        <begin position="285"/>
        <end position="307"/>
    </location>
</feature>
<dbReference type="PANTHER" id="PTHR30472:SF1">
    <property type="entry name" value="FE(3+) DICITRATE TRANSPORT SYSTEM PERMEASE PROTEIN FECC-RELATED"/>
    <property type="match status" value="1"/>
</dbReference>
<dbReference type="Proteomes" id="UP000467124">
    <property type="component" value="Unassembled WGS sequence"/>
</dbReference>
<dbReference type="FunFam" id="1.10.3470.10:FF:000001">
    <property type="entry name" value="Vitamin B12 ABC transporter permease BtuC"/>
    <property type="match status" value="1"/>
</dbReference>
<feature type="transmembrane region" description="Helical" evidence="8">
    <location>
        <begin position="125"/>
        <end position="143"/>
    </location>
</feature>
<comment type="similarity">
    <text evidence="2">Belongs to the binding-protein-dependent transport system permease family. FecCD subfamily.</text>
</comment>
<dbReference type="Gene3D" id="1.10.3470.10">
    <property type="entry name" value="ABC transporter involved in vitamin B12 uptake, BtuC"/>
    <property type="match status" value="1"/>
</dbReference>